<dbReference type="Gene3D" id="3.40.30.10">
    <property type="entry name" value="Glutaredoxin"/>
    <property type="match status" value="1"/>
</dbReference>
<dbReference type="InterPro" id="IPR050802">
    <property type="entry name" value="EF-GSTs"/>
</dbReference>
<organism evidence="3 4">
    <name type="scientific">Boletus reticuloceps</name>
    <dbReference type="NCBI Taxonomy" id="495285"/>
    <lineage>
        <taxon>Eukaryota</taxon>
        <taxon>Fungi</taxon>
        <taxon>Dikarya</taxon>
        <taxon>Basidiomycota</taxon>
        <taxon>Agaricomycotina</taxon>
        <taxon>Agaricomycetes</taxon>
        <taxon>Agaricomycetidae</taxon>
        <taxon>Boletales</taxon>
        <taxon>Boletineae</taxon>
        <taxon>Boletaceae</taxon>
        <taxon>Boletoideae</taxon>
        <taxon>Boletus</taxon>
    </lineage>
</organism>
<dbReference type="InterPro" id="IPR010987">
    <property type="entry name" value="Glutathione-S-Trfase_C-like"/>
</dbReference>
<dbReference type="SUPFAM" id="SSF47616">
    <property type="entry name" value="GST C-terminal domain-like"/>
    <property type="match status" value="1"/>
</dbReference>
<evidence type="ECO:0000313" key="4">
    <source>
        <dbReference type="Proteomes" id="UP000683000"/>
    </source>
</evidence>
<proteinExistence type="predicted"/>
<sequence>MAPIGTLWGKPHQPQTKIIRSVAALNDLELEQPEYHFFNRAAEYTTKFGYGKIPALECSDGFKLLEGATIARYLCGLGTKVNLLGSDAKVNAIVDQWVHFVEHEIGKWSYNYMCTVYGIYTFNRKFLDEQVERLVRSLTYVEAHLATQPSGYLVTDSITLADLFLAGMIYDCSLTSLGAAERAKYPLVFAHYAKVTGIEKVKQFWEEVKFTEVAITEVRPFPYS</sequence>
<dbReference type="EMBL" id="JAGFBS010000005">
    <property type="protein sequence ID" value="KAG6379381.1"/>
    <property type="molecule type" value="Genomic_DNA"/>
</dbReference>
<dbReference type="PANTHER" id="PTHR43986:SF1">
    <property type="entry name" value="ELONGATION FACTOR 1-GAMMA"/>
    <property type="match status" value="1"/>
</dbReference>
<dbReference type="Pfam" id="PF02798">
    <property type="entry name" value="GST_N"/>
    <property type="match status" value="1"/>
</dbReference>
<comment type="caution">
    <text evidence="3">The sequence shown here is derived from an EMBL/GenBank/DDBJ whole genome shotgun (WGS) entry which is preliminary data.</text>
</comment>
<dbReference type="GO" id="GO:0005737">
    <property type="term" value="C:cytoplasm"/>
    <property type="evidence" value="ECO:0007669"/>
    <property type="project" value="TreeGrafter"/>
</dbReference>
<dbReference type="InterPro" id="IPR040079">
    <property type="entry name" value="Glutathione_S-Trfase"/>
</dbReference>
<name>A0A8I3ABN3_9AGAM</name>
<reference evidence="3" key="1">
    <citation type="submission" date="2021-03" db="EMBL/GenBank/DDBJ databases">
        <title>Evolutionary innovations through gain and loss of genes in the ectomycorrhizal Boletales.</title>
        <authorList>
            <person name="Wu G."/>
            <person name="Miyauchi S."/>
            <person name="Morin E."/>
            <person name="Yang Z.-L."/>
            <person name="Xu J."/>
            <person name="Martin F.M."/>
        </authorList>
    </citation>
    <scope>NUCLEOTIDE SEQUENCE</scope>
    <source>
        <strain evidence="3">BR01</strain>
    </source>
</reference>
<dbReference type="SUPFAM" id="SSF52833">
    <property type="entry name" value="Thioredoxin-like"/>
    <property type="match status" value="1"/>
</dbReference>
<dbReference type="SFLD" id="SFLDS00019">
    <property type="entry name" value="Glutathione_Transferase_(cytos"/>
    <property type="match status" value="1"/>
</dbReference>
<keyword evidence="3" id="KW-0808">Transferase</keyword>
<dbReference type="Gene3D" id="1.20.1050.10">
    <property type="match status" value="1"/>
</dbReference>
<dbReference type="CDD" id="cd03044">
    <property type="entry name" value="GST_N_EF1Bgamma"/>
    <property type="match status" value="1"/>
</dbReference>
<dbReference type="Proteomes" id="UP000683000">
    <property type="component" value="Unassembled WGS sequence"/>
</dbReference>
<keyword evidence="4" id="KW-1185">Reference proteome</keyword>
<dbReference type="GO" id="GO:0016740">
    <property type="term" value="F:transferase activity"/>
    <property type="evidence" value="ECO:0007669"/>
    <property type="project" value="UniProtKB-KW"/>
</dbReference>
<evidence type="ECO:0000259" key="2">
    <source>
        <dbReference type="PROSITE" id="PS50405"/>
    </source>
</evidence>
<dbReference type="PROSITE" id="PS50404">
    <property type="entry name" value="GST_NTER"/>
    <property type="match status" value="1"/>
</dbReference>
<dbReference type="GO" id="GO:0005634">
    <property type="term" value="C:nucleus"/>
    <property type="evidence" value="ECO:0007669"/>
    <property type="project" value="TreeGrafter"/>
</dbReference>
<feature type="domain" description="GST N-terminal" evidence="1">
    <location>
        <begin position="3"/>
        <end position="82"/>
    </location>
</feature>
<feature type="domain" description="GST C-terminal" evidence="2">
    <location>
        <begin position="87"/>
        <end position="221"/>
    </location>
</feature>
<evidence type="ECO:0000313" key="3">
    <source>
        <dbReference type="EMBL" id="KAG6379381.1"/>
    </source>
</evidence>
<dbReference type="PROSITE" id="PS50405">
    <property type="entry name" value="GST_CTER"/>
    <property type="match status" value="1"/>
</dbReference>
<evidence type="ECO:0000259" key="1">
    <source>
        <dbReference type="PROSITE" id="PS50404"/>
    </source>
</evidence>
<dbReference type="Pfam" id="PF14497">
    <property type="entry name" value="GST_C_3"/>
    <property type="match status" value="1"/>
</dbReference>
<dbReference type="AlphaFoldDB" id="A0A8I3ABN3"/>
<dbReference type="PANTHER" id="PTHR43986">
    <property type="entry name" value="ELONGATION FACTOR 1-GAMMA"/>
    <property type="match status" value="1"/>
</dbReference>
<dbReference type="InterPro" id="IPR036249">
    <property type="entry name" value="Thioredoxin-like_sf"/>
</dbReference>
<accession>A0A8I3ABN3</accession>
<dbReference type="InterPro" id="IPR036282">
    <property type="entry name" value="Glutathione-S-Trfase_C_sf"/>
</dbReference>
<protein>
    <submittedName>
        <fullName evidence="3">Glutathione S-transferase C-terminal-like protein</fullName>
    </submittedName>
</protein>
<dbReference type="GO" id="GO:0006414">
    <property type="term" value="P:translational elongation"/>
    <property type="evidence" value="ECO:0007669"/>
    <property type="project" value="TreeGrafter"/>
</dbReference>
<gene>
    <name evidence="3" type="ORF">JVT61DRAFT_11846</name>
</gene>
<dbReference type="OrthoDB" id="2663267at2759"/>
<dbReference type="InterPro" id="IPR004045">
    <property type="entry name" value="Glutathione_S-Trfase_N"/>
</dbReference>
<dbReference type="InterPro" id="IPR004046">
    <property type="entry name" value="GST_C"/>
</dbReference>